<evidence type="ECO:0000259" key="1">
    <source>
        <dbReference type="Pfam" id="PF13191"/>
    </source>
</evidence>
<dbReference type="Pfam" id="PF13191">
    <property type="entry name" value="AAA_16"/>
    <property type="match status" value="1"/>
</dbReference>
<proteinExistence type="predicted"/>
<dbReference type="InterPro" id="IPR042197">
    <property type="entry name" value="Apaf_helical"/>
</dbReference>
<evidence type="ECO:0000313" key="3">
    <source>
        <dbReference type="Proteomes" id="UP000800036"/>
    </source>
</evidence>
<evidence type="ECO:0000313" key="2">
    <source>
        <dbReference type="EMBL" id="KAF1963897.1"/>
    </source>
</evidence>
<dbReference type="Gene3D" id="3.40.50.1820">
    <property type="entry name" value="alpha/beta hydrolase"/>
    <property type="match status" value="1"/>
</dbReference>
<dbReference type="PANTHER" id="PTHR35205:SF1">
    <property type="entry name" value="ZU5 DOMAIN-CONTAINING PROTEIN"/>
    <property type="match status" value="1"/>
</dbReference>
<feature type="non-terminal residue" evidence="2">
    <location>
        <position position="612"/>
    </location>
</feature>
<dbReference type="OrthoDB" id="674604at2759"/>
<dbReference type="InterPro" id="IPR041664">
    <property type="entry name" value="AAA_16"/>
</dbReference>
<dbReference type="PANTHER" id="PTHR35205">
    <property type="entry name" value="NB-ARC AND TPR DOMAIN PROTEIN"/>
    <property type="match status" value="1"/>
</dbReference>
<gene>
    <name evidence="2" type="ORF">BU23DRAFT_427216</name>
</gene>
<dbReference type="Gene3D" id="1.10.8.430">
    <property type="entry name" value="Helical domain of apoptotic protease-activating factors"/>
    <property type="match status" value="1"/>
</dbReference>
<dbReference type="SUPFAM" id="SSF53474">
    <property type="entry name" value="alpha/beta-Hydrolases"/>
    <property type="match status" value="1"/>
</dbReference>
<keyword evidence="3" id="KW-1185">Reference proteome</keyword>
<protein>
    <submittedName>
        <fullName evidence="2">Tetratricopeptide repeat domain-containing protein</fullName>
    </submittedName>
</protein>
<dbReference type="InterPro" id="IPR029058">
    <property type="entry name" value="AB_hydrolase_fold"/>
</dbReference>
<dbReference type="SUPFAM" id="SSF52540">
    <property type="entry name" value="P-loop containing nucleoside triphosphate hydrolases"/>
    <property type="match status" value="1"/>
</dbReference>
<feature type="domain" description="Orc1-like AAA ATPase" evidence="1">
    <location>
        <begin position="195"/>
        <end position="266"/>
    </location>
</feature>
<dbReference type="EMBL" id="ML976875">
    <property type="protein sequence ID" value="KAF1963897.1"/>
    <property type="molecule type" value="Genomic_DNA"/>
</dbReference>
<dbReference type="InterPro" id="IPR027417">
    <property type="entry name" value="P-loop_NTPase"/>
</dbReference>
<dbReference type="AlphaFoldDB" id="A0A6A5US37"/>
<reference evidence="2" key="1">
    <citation type="journal article" date="2020" name="Stud. Mycol.">
        <title>101 Dothideomycetes genomes: a test case for predicting lifestyles and emergence of pathogens.</title>
        <authorList>
            <person name="Haridas S."/>
            <person name="Albert R."/>
            <person name="Binder M."/>
            <person name="Bloem J."/>
            <person name="Labutti K."/>
            <person name="Salamov A."/>
            <person name="Andreopoulos B."/>
            <person name="Baker S."/>
            <person name="Barry K."/>
            <person name="Bills G."/>
            <person name="Bluhm B."/>
            <person name="Cannon C."/>
            <person name="Castanera R."/>
            <person name="Culley D."/>
            <person name="Daum C."/>
            <person name="Ezra D."/>
            <person name="Gonzalez J."/>
            <person name="Henrissat B."/>
            <person name="Kuo A."/>
            <person name="Liang C."/>
            <person name="Lipzen A."/>
            <person name="Lutzoni F."/>
            <person name="Magnuson J."/>
            <person name="Mondo S."/>
            <person name="Nolan M."/>
            <person name="Ohm R."/>
            <person name="Pangilinan J."/>
            <person name="Park H.-J."/>
            <person name="Ramirez L."/>
            <person name="Alfaro M."/>
            <person name="Sun H."/>
            <person name="Tritt A."/>
            <person name="Yoshinaga Y."/>
            <person name="Zwiers L.-H."/>
            <person name="Turgeon B."/>
            <person name="Goodwin S."/>
            <person name="Spatafora J."/>
            <person name="Crous P."/>
            <person name="Grigoriev I."/>
        </authorList>
    </citation>
    <scope>NUCLEOTIDE SEQUENCE</scope>
    <source>
        <strain evidence="2">CBS 107.79</strain>
    </source>
</reference>
<accession>A0A6A5US37</accession>
<dbReference type="Proteomes" id="UP000800036">
    <property type="component" value="Unassembled WGS sequence"/>
</dbReference>
<sequence length="612" mass="67690">LTSTQTSKRPIIFVAHSLGGIIVKSALIHSDAARRGALEEHRSVKLSTYGIMFMGTPHQGGSGVVLGRLMVNVASVFVKADDRLLLHLERDSEWLQQQLGHRQVVPRASAVVPGAADSEPIAIHADHLNMVKFESKADGGYKTVSGHLWVMAGRAGDIVGQRWDTEGRVDAVRSNGPIESFTVQFSVAEASHVDRFVGREEELNAIHQALQHDGTRKTAVVHGLGGMGKTQLALAYAQRHRDEYSAVFWVNSKDVDTLKQGYATAAKRIFREHPSLVHLKAAAEGGELDKVIEVLPGFNEPGTFDIRPFLPETHHGAVLITTRSSELRLGRAVAVRKLQSTEQSLEILANASGRDGLSGDPSAHELARKLDGLPLALATAGAYLHQVSTSFADYLRLYETSWLQLQRKTPGLLSYEDRALYSTWNISLEHVKQQSELAAKLLQLWAYLDNQDVWLELLQAGRGAGSEWFSELTEDQLSFEEAVRVLCEHALVEADSTRVDERVDKSADKSMESLGYSMHSCVHSWTVHVVNKGWDKAMSRLALRCVGLHVPLNNKAQYWVTQQRLMQHANRCWGYIDAVQTRQDKDVGTVNAIHYLGILYADQGKLAEAEAM</sequence>
<name>A0A6A5US37_9PLEO</name>
<dbReference type="Gene3D" id="3.40.50.300">
    <property type="entry name" value="P-loop containing nucleotide triphosphate hydrolases"/>
    <property type="match status" value="1"/>
</dbReference>
<organism evidence="2 3">
    <name type="scientific">Bimuria novae-zelandiae CBS 107.79</name>
    <dbReference type="NCBI Taxonomy" id="1447943"/>
    <lineage>
        <taxon>Eukaryota</taxon>
        <taxon>Fungi</taxon>
        <taxon>Dikarya</taxon>
        <taxon>Ascomycota</taxon>
        <taxon>Pezizomycotina</taxon>
        <taxon>Dothideomycetes</taxon>
        <taxon>Pleosporomycetidae</taxon>
        <taxon>Pleosporales</taxon>
        <taxon>Massarineae</taxon>
        <taxon>Didymosphaeriaceae</taxon>
        <taxon>Bimuria</taxon>
    </lineage>
</organism>
<feature type="non-terminal residue" evidence="2">
    <location>
        <position position="1"/>
    </location>
</feature>